<evidence type="ECO:0000256" key="3">
    <source>
        <dbReference type="ARBA" id="ARBA00022692"/>
    </source>
</evidence>
<dbReference type="EMBL" id="CP016808">
    <property type="protein sequence ID" value="ANY69514.1"/>
    <property type="molecule type" value="Genomic_DNA"/>
</dbReference>
<keyword evidence="4 6" id="KW-1133">Transmembrane helix</keyword>
<evidence type="ECO:0008006" key="8">
    <source>
        <dbReference type="Google" id="ProtNLM"/>
    </source>
</evidence>
<comment type="similarity">
    <text evidence="2">Belongs to the UPF0382 family.</text>
</comment>
<dbReference type="PANTHER" id="PTHR43461:SF1">
    <property type="entry name" value="TRANSMEMBRANE PROTEIN 256"/>
    <property type="match status" value="1"/>
</dbReference>
<keyword evidence="5 6" id="KW-0472">Membrane</keyword>
<dbReference type="Pfam" id="PF04241">
    <property type="entry name" value="DUF423"/>
    <property type="match status" value="1"/>
</dbReference>
<dbReference type="RefSeq" id="WP_099520546.1">
    <property type="nucleotide sequence ID" value="NZ_CP016808.1"/>
</dbReference>
<evidence type="ECO:0000313" key="7">
    <source>
        <dbReference type="EMBL" id="ANY69514.1"/>
    </source>
</evidence>
<keyword evidence="3 6" id="KW-0812">Transmembrane</keyword>
<feature type="transmembrane region" description="Helical" evidence="6">
    <location>
        <begin position="71"/>
        <end position="90"/>
    </location>
</feature>
<proteinExistence type="inferred from homology"/>
<dbReference type="AlphaFoldDB" id="A0A1B2DP82"/>
<name>A0A1B2DP82_9BACL</name>
<evidence type="ECO:0000256" key="4">
    <source>
        <dbReference type="ARBA" id="ARBA00022989"/>
    </source>
</evidence>
<feature type="transmembrane region" description="Helical" evidence="6">
    <location>
        <begin position="46"/>
        <end position="65"/>
    </location>
</feature>
<feature type="transmembrane region" description="Helical" evidence="6">
    <location>
        <begin position="6"/>
        <end position="26"/>
    </location>
</feature>
<evidence type="ECO:0000256" key="5">
    <source>
        <dbReference type="ARBA" id="ARBA00023136"/>
    </source>
</evidence>
<evidence type="ECO:0000256" key="6">
    <source>
        <dbReference type="SAM" id="Phobius"/>
    </source>
</evidence>
<evidence type="ECO:0000256" key="1">
    <source>
        <dbReference type="ARBA" id="ARBA00004141"/>
    </source>
</evidence>
<reference evidence="7" key="1">
    <citation type="submission" date="2016-08" db="EMBL/GenBank/DDBJ databases">
        <title>Complete Genome Seqeunce of Paenibacillus sp. BIHB 4019 from tea rhizoplane.</title>
        <authorList>
            <person name="Thakur R."/>
            <person name="Swarnkar M.K."/>
            <person name="Gulati A."/>
        </authorList>
    </citation>
    <scope>NUCLEOTIDE SEQUENCE [LARGE SCALE GENOMIC DNA]</scope>
    <source>
        <strain evidence="7">BIHB4019</strain>
    </source>
</reference>
<comment type="subcellular location">
    <subcellularLocation>
        <location evidence="1">Membrane</location>
        <topology evidence="1">Multi-pass membrane protein</topology>
    </subcellularLocation>
</comment>
<organism evidence="7">
    <name type="scientific">Paenibacillus sp. BIHB 4019</name>
    <dbReference type="NCBI Taxonomy" id="1870819"/>
    <lineage>
        <taxon>Bacteria</taxon>
        <taxon>Bacillati</taxon>
        <taxon>Bacillota</taxon>
        <taxon>Bacilli</taxon>
        <taxon>Bacillales</taxon>
        <taxon>Paenibacillaceae</taxon>
        <taxon>Paenibacillus</taxon>
    </lineage>
</organism>
<evidence type="ECO:0000256" key="2">
    <source>
        <dbReference type="ARBA" id="ARBA00009694"/>
    </source>
</evidence>
<protein>
    <recommendedName>
        <fullName evidence="8">DUF423 domain-containing protein</fullName>
    </recommendedName>
</protein>
<accession>A0A1B2DP82</accession>
<gene>
    <name evidence="7" type="ORF">BBD42_25780</name>
</gene>
<dbReference type="GO" id="GO:0005886">
    <property type="term" value="C:plasma membrane"/>
    <property type="evidence" value="ECO:0007669"/>
    <property type="project" value="TreeGrafter"/>
</dbReference>
<sequence>MTTLLLLGSINMFLSVMLGAFGAHALKKRLSADMLAIFQTGVQYQIAHALGLLLAGILAGGVLTSGLVVTAGWFLFAGIILFSGSLYALSLSGVKKLGAITPLGGLCFLIGWAILAVAIIQG</sequence>
<dbReference type="InterPro" id="IPR006696">
    <property type="entry name" value="DUF423"/>
</dbReference>
<dbReference type="PANTHER" id="PTHR43461">
    <property type="entry name" value="TRANSMEMBRANE PROTEIN 256"/>
    <property type="match status" value="1"/>
</dbReference>
<feature type="transmembrane region" description="Helical" evidence="6">
    <location>
        <begin position="97"/>
        <end position="120"/>
    </location>
</feature>